<evidence type="ECO:0000313" key="8">
    <source>
        <dbReference type="Proteomes" id="UP000009170"/>
    </source>
</evidence>
<sequence length="214" mass="23338">MLASHVSAFARGDAIMTPQHSKRSSGARVTRVVEAKESRIGKKPVAVPKGVTYTLKDNHLAVKGPKGELKMQFPPTMVFEEQGDAIKITRSDDSPEARKGHGLYRTLADNMFVGVSTGFEKKLKLLGVGYKAAMQGKDLNLSLGYSHPVIMKLPEGITVTCPSNTEVVVSGYDKVEVGNFAAIIRAKRPPEPYKGKGIRYENEVVIQKEGKRGK</sequence>
<dbReference type="GO" id="GO:0003735">
    <property type="term" value="F:structural constituent of ribosome"/>
    <property type="evidence" value="ECO:0007669"/>
    <property type="project" value="InterPro"/>
</dbReference>
<dbReference type="SUPFAM" id="SSF56053">
    <property type="entry name" value="Ribosomal protein L6"/>
    <property type="match status" value="2"/>
</dbReference>
<dbReference type="FunFam" id="3.90.930.12:FF:000001">
    <property type="entry name" value="50S ribosomal protein L6"/>
    <property type="match status" value="1"/>
</dbReference>
<dbReference type="GO" id="GO:1990904">
    <property type="term" value="C:ribonucleoprotein complex"/>
    <property type="evidence" value="ECO:0007669"/>
    <property type="project" value="UniProtKB-KW"/>
</dbReference>
<dbReference type="InterPro" id="IPR002358">
    <property type="entry name" value="Ribosomal_uL6_CS"/>
</dbReference>
<dbReference type="OrthoDB" id="540873at2759"/>
<dbReference type="PRINTS" id="PR00059">
    <property type="entry name" value="RIBOSOMALL6"/>
</dbReference>
<feature type="domain" description="Large ribosomal subunit protein uL6 alpha-beta" evidence="5">
    <location>
        <begin position="47"/>
        <end position="118"/>
    </location>
</feature>
<organism evidence="6 8">
    <name type="scientific">Ostreococcus tauri</name>
    <name type="common">Marine green alga</name>
    <dbReference type="NCBI Taxonomy" id="70448"/>
    <lineage>
        <taxon>Eukaryota</taxon>
        <taxon>Viridiplantae</taxon>
        <taxon>Chlorophyta</taxon>
        <taxon>Mamiellophyceae</taxon>
        <taxon>Mamiellales</taxon>
        <taxon>Bathycoccaceae</taxon>
        <taxon>Ostreococcus</taxon>
    </lineage>
</organism>
<proteinExistence type="inferred from homology"/>
<dbReference type="FunCoup" id="A0A096PAU5">
    <property type="interactions" value="839"/>
</dbReference>
<dbReference type="InParanoid" id="A0A096PAU5"/>
<dbReference type="AlphaFoldDB" id="A0A096PAU5"/>
<dbReference type="Proteomes" id="UP000009170">
    <property type="component" value="Unassembled WGS sequence"/>
</dbReference>
<dbReference type="PANTHER" id="PTHR11655:SF14">
    <property type="entry name" value="LARGE RIBOSOMAL SUBUNIT PROTEIN UL6M"/>
    <property type="match status" value="1"/>
</dbReference>
<accession>A0A096PAU5</accession>
<dbReference type="PIRSF" id="PIRSF002162">
    <property type="entry name" value="Ribosomal_L6"/>
    <property type="match status" value="1"/>
</dbReference>
<protein>
    <submittedName>
        <fullName evidence="7">Plastid ribosomal protein L6 large ribosomal subunit</fullName>
    </submittedName>
    <submittedName>
        <fullName evidence="6">Ribosomal protein L6, conserved site</fullName>
    </submittedName>
</protein>
<dbReference type="EMBL" id="CAID01000015">
    <property type="protein sequence ID" value="CEG01824.1"/>
    <property type="molecule type" value="Genomic_DNA"/>
</dbReference>
<dbReference type="InterPro" id="IPR020040">
    <property type="entry name" value="Ribosomal_uL6_a/b-dom"/>
</dbReference>
<gene>
    <name evidence="7" type="ORF">BE221DRAFT_195402</name>
    <name evidence="6" type="ORF">OT_ostta15g02200</name>
</gene>
<dbReference type="PANTHER" id="PTHR11655">
    <property type="entry name" value="60S/50S RIBOSOMAL PROTEIN L6/L9"/>
    <property type="match status" value="1"/>
</dbReference>
<dbReference type="Pfam" id="PF00347">
    <property type="entry name" value="Ribosomal_L6"/>
    <property type="match status" value="2"/>
</dbReference>
<reference evidence="7" key="3">
    <citation type="submission" date="2017-04" db="EMBL/GenBank/DDBJ databases">
        <title>Population genomics of picophytoplankton unveils novel chromosome hypervariability.</title>
        <authorList>
            <consortium name="DOE Joint Genome Institute"/>
            <person name="Blanc-Mathieu R."/>
            <person name="Krasovec M."/>
            <person name="Hebrard M."/>
            <person name="Yau S."/>
            <person name="Desgranges E."/>
            <person name="Martin J."/>
            <person name="Schackwitz W."/>
            <person name="Kuo A."/>
            <person name="Salin G."/>
            <person name="Donnadieu C."/>
            <person name="Desdevises Y."/>
            <person name="Sanchez-Ferandin S."/>
            <person name="Moreau H."/>
            <person name="Rivals E."/>
            <person name="Grigoriev I.V."/>
            <person name="Grimsley N."/>
            <person name="Eyre-Walker A."/>
            <person name="Piganeau G."/>
        </authorList>
    </citation>
    <scope>NUCLEOTIDE SEQUENCE [LARGE SCALE GENOMIC DNA]</scope>
    <source>
        <strain evidence="7">RCC 1115</strain>
    </source>
</reference>
<dbReference type="STRING" id="70448.A0A096PAU5"/>
<evidence type="ECO:0000313" key="7">
    <source>
        <dbReference type="EMBL" id="OUS45045.1"/>
    </source>
</evidence>
<dbReference type="GO" id="GO:0006412">
    <property type="term" value="P:translation"/>
    <property type="evidence" value="ECO:0007669"/>
    <property type="project" value="InterPro"/>
</dbReference>
<accession>A0A454XKR0</accession>
<dbReference type="GO" id="GO:0005840">
    <property type="term" value="C:ribosome"/>
    <property type="evidence" value="ECO:0007669"/>
    <property type="project" value="UniProtKB-KW"/>
</dbReference>
<evidence type="ECO:0000256" key="4">
    <source>
        <dbReference type="RuleBase" id="RU003869"/>
    </source>
</evidence>
<dbReference type="HAMAP" id="MF_01365_B">
    <property type="entry name" value="Ribosomal_uL6_B"/>
    <property type="match status" value="1"/>
</dbReference>
<evidence type="ECO:0000256" key="1">
    <source>
        <dbReference type="ARBA" id="ARBA00009356"/>
    </source>
</evidence>
<evidence type="ECO:0000256" key="3">
    <source>
        <dbReference type="ARBA" id="ARBA00023274"/>
    </source>
</evidence>
<name>A0A096PAU5_OSTTA</name>
<dbReference type="InterPro" id="IPR019906">
    <property type="entry name" value="Ribosomal_uL6_bac-type"/>
</dbReference>
<reference evidence="6" key="2">
    <citation type="journal article" date="2014" name="BMC Genomics">
        <title>An improved genome of the model marine alga Ostreococcus tauri unfolds by assessing Illumina de novo assemblies.</title>
        <authorList>
            <person name="Blanc-Mathieu R."/>
            <person name="Verhelst B."/>
            <person name="Derelle E."/>
            <person name="Rombauts S."/>
            <person name="Bouget F.Y."/>
            <person name="Carre I."/>
            <person name="Chateau A."/>
            <person name="Eyre-Walker A."/>
            <person name="Grimsley N."/>
            <person name="Moreau H."/>
            <person name="Piegu B."/>
            <person name="Rivals E."/>
            <person name="Schackwitz W."/>
            <person name="Van de Peer Y."/>
            <person name="Piganeau G."/>
        </authorList>
    </citation>
    <scope>NUCLEOTIDE SEQUENCE</scope>
    <source>
        <strain evidence="6">RCC4221</strain>
    </source>
</reference>
<keyword evidence="2 4" id="KW-0689">Ribosomal protein</keyword>
<dbReference type="PROSITE" id="PS00525">
    <property type="entry name" value="RIBOSOMAL_L6_1"/>
    <property type="match status" value="1"/>
</dbReference>
<dbReference type="InterPro" id="IPR036789">
    <property type="entry name" value="Ribosomal_uL6-like_a/b-dom_sf"/>
</dbReference>
<evidence type="ECO:0000313" key="6">
    <source>
        <dbReference type="EMBL" id="CEG01824.1"/>
    </source>
</evidence>
<dbReference type="GO" id="GO:0019843">
    <property type="term" value="F:rRNA binding"/>
    <property type="evidence" value="ECO:0007669"/>
    <property type="project" value="InterPro"/>
</dbReference>
<keyword evidence="8" id="KW-1185">Reference proteome</keyword>
<feature type="domain" description="Large ribosomal subunit protein uL6 alpha-beta" evidence="5">
    <location>
        <begin position="127"/>
        <end position="200"/>
    </location>
</feature>
<dbReference type="Gene3D" id="3.90.930.12">
    <property type="entry name" value="Ribosomal protein L6, alpha-beta domain"/>
    <property type="match status" value="2"/>
</dbReference>
<dbReference type="InterPro" id="IPR000702">
    <property type="entry name" value="Ribosomal_uL6-like"/>
</dbReference>
<keyword evidence="3 4" id="KW-0687">Ribonucleoprotein</keyword>
<accession>A0A1Y5IDI8</accession>
<evidence type="ECO:0000256" key="2">
    <source>
        <dbReference type="ARBA" id="ARBA00022980"/>
    </source>
</evidence>
<reference evidence="6 8" key="1">
    <citation type="journal article" date="2006" name="Proc. Natl. Acad. Sci. U.S.A.">
        <title>Genome analysis of the smallest free-living eukaryote Ostreococcus tauri unveils many unique features.</title>
        <authorList>
            <person name="Derelle E."/>
            <person name="Ferraz C."/>
            <person name="Rombauts S."/>
            <person name="Rouze P."/>
            <person name="Worden A.Z."/>
            <person name="Robbens S."/>
            <person name="Partensky F."/>
            <person name="Degroeve S."/>
            <person name="Echeynie S."/>
            <person name="Cooke R."/>
            <person name="Saeys Y."/>
            <person name="Wuyts J."/>
            <person name="Jabbari K."/>
            <person name="Bowler C."/>
            <person name="Panaud O."/>
            <person name="Piegu B."/>
            <person name="Ball S.G."/>
            <person name="Ral J.-P."/>
            <person name="Bouget F.-Y."/>
            <person name="Piganeau G."/>
            <person name="De Baets B."/>
            <person name="Picard A."/>
            <person name="Delseny M."/>
            <person name="Demaille J."/>
            <person name="Van de Peer Y."/>
            <person name="Moreau H."/>
        </authorList>
    </citation>
    <scope>NUCLEOTIDE SEQUENCE [LARGE SCALE GENOMIC DNA]</scope>
    <source>
        <strain evidence="6 8">OTTH0595</strain>
    </source>
</reference>
<dbReference type="Proteomes" id="UP000195557">
    <property type="component" value="Unassembled WGS sequence"/>
</dbReference>
<dbReference type="EMBL" id="KZ155793">
    <property type="protein sequence ID" value="OUS45045.1"/>
    <property type="molecule type" value="Genomic_DNA"/>
</dbReference>
<dbReference type="NCBIfam" id="TIGR03654">
    <property type="entry name" value="L6_bact"/>
    <property type="match status" value="1"/>
</dbReference>
<evidence type="ECO:0000259" key="5">
    <source>
        <dbReference type="Pfam" id="PF00347"/>
    </source>
</evidence>
<comment type="similarity">
    <text evidence="1 4">Belongs to the universal ribosomal protein uL6 family.</text>
</comment>